<sequence>MAYRTGTLSAYLMEISAAYILESAMRDTASPFEFDGPVPPDCMINRRAEADTIRAWTHESQLMALVAPRRYGKTSLIRKIASEGEKVGLMVVTADLFEVASLSDLVLRLERAWAQHTPEELRPTAGKILSSAQAGVSISGAGFALTMADKPTTDPEPALHALLELPAQLAQHRPGRILIVLDEFQSVARVPEAQALIWQHAWQQRQTVSYLFAGGGPGMLSTAPDDRERPVGQMRTLQLDRLPAAELREVIKDRFAARNRDVSDVVDGLMAASERHPQRTMLLAHLLWQEVPAGERATTDDLEAAITAALRQVDAEARATMSGLTVGQRKVLRAVAEYGTPMAARALRALGLPKTTAQKAAPHLVATGLIEDTDQGWRVIDPLLARWIRTNYGTRA</sequence>
<proteinExistence type="predicted"/>
<protein>
    <recommendedName>
        <fullName evidence="3">Orc1-like AAA ATPase domain-containing protein</fullName>
    </recommendedName>
</protein>
<dbReference type="SUPFAM" id="SSF52540">
    <property type="entry name" value="P-loop containing nucleoside triphosphate hydrolases"/>
    <property type="match status" value="1"/>
</dbReference>
<name>A0A0M8QV88_9ACTN</name>
<dbReference type="PATRIC" id="fig|36816.3.peg.233"/>
<dbReference type="InterPro" id="IPR036390">
    <property type="entry name" value="WH_DNA-bd_sf"/>
</dbReference>
<dbReference type="PANTHER" id="PTHR34301:SF8">
    <property type="entry name" value="ATPASE DOMAIN-CONTAINING PROTEIN"/>
    <property type="match status" value="1"/>
</dbReference>
<organism evidence="1 2">
    <name type="scientific">Streptomyces caelestis</name>
    <dbReference type="NCBI Taxonomy" id="36816"/>
    <lineage>
        <taxon>Bacteria</taxon>
        <taxon>Bacillati</taxon>
        <taxon>Actinomycetota</taxon>
        <taxon>Actinomycetes</taxon>
        <taxon>Kitasatosporales</taxon>
        <taxon>Streptomycetaceae</taxon>
        <taxon>Streptomyces</taxon>
    </lineage>
</organism>
<dbReference type="Gene3D" id="3.40.50.300">
    <property type="entry name" value="P-loop containing nucleotide triphosphate hydrolases"/>
    <property type="match status" value="1"/>
</dbReference>
<keyword evidence="2" id="KW-1185">Reference proteome</keyword>
<gene>
    <name evidence="1" type="ORF">ADK41_01075</name>
</gene>
<dbReference type="AlphaFoldDB" id="A0A0M8QV88"/>
<dbReference type="PANTHER" id="PTHR34301">
    <property type="entry name" value="DNA-BINDING PROTEIN-RELATED"/>
    <property type="match status" value="1"/>
</dbReference>
<accession>A0A0M8QV88</accession>
<dbReference type="EMBL" id="LGCN01000001">
    <property type="protein sequence ID" value="KOT46802.1"/>
    <property type="molecule type" value="Genomic_DNA"/>
</dbReference>
<reference evidence="1 2" key="1">
    <citation type="submission" date="2015-07" db="EMBL/GenBank/DDBJ databases">
        <authorList>
            <person name="Noorani M."/>
        </authorList>
    </citation>
    <scope>NUCLEOTIDE SEQUENCE [LARGE SCALE GENOMIC DNA]</scope>
    <source>
        <strain evidence="1 2">NRRL B-24567</strain>
    </source>
</reference>
<evidence type="ECO:0000313" key="2">
    <source>
        <dbReference type="Proteomes" id="UP000037773"/>
    </source>
</evidence>
<evidence type="ECO:0008006" key="3">
    <source>
        <dbReference type="Google" id="ProtNLM"/>
    </source>
</evidence>
<evidence type="ECO:0000313" key="1">
    <source>
        <dbReference type="EMBL" id="KOT46802.1"/>
    </source>
</evidence>
<dbReference type="InterPro" id="IPR027417">
    <property type="entry name" value="P-loop_NTPase"/>
</dbReference>
<dbReference type="SUPFAM" id="SSF46785">
    <property type="entry name" value="Winged helix' DNA-binding domain"/>
    <property type="match status" value="1"/>
</dbReference>
<comment type="caution">
    <text evidence="1">The sequence shown here is derived from an EMBL/GenBank/DDBJ whole genome shotgun (WGS) entry which is preliminary data.</text>
</comment>
<dbReference type="Proteomes" id="UP000037773">
    <property type="component" value="Unassembled WGS sequence"/>
</dbReference>